<dbReference type="InterPro" id="IPR050483">
    <property type="entry name" value="CoA-transferase_III_domain"/>
</dbReference>
<dbReference type="EMBL" id="QVRA01000019">
    <property type="protein sequence ID" value="RJG53067.1"/>
    <property type="molecule type" value="Genomic_DNA"/>
</dbReference>
<dbReference type="Gene3D" id="3.30.1540.10">
    <property type="entry name" value="formyl-coa transferase, domain 3"/>
    <property type="match status" value="1"/>
</dbReference>
<gene>
    <name evidence="2" type="ORF">D0Z70_17725</name>
</gene>
<evidence type="ECO:0000256" key="1">
    <source>
        <dbReference type="ARBA" id="ARBA00022679"/>
    </source>
</evidence>
<keyword evidence="1 2" id="KW-0808">Transferase</keyword>
<proteinExistence type="predicted"/>
<comment type="caution">
    <text evidence="2">The sequence shown here is derived from an EMBL/GenBank/DDBJ whole genome shotgun (WGS) entry which is preliminary data.</text>
</comment>
<dbReference type="Pfam" id="PF02515">
    <property type="entry name" value="CoA_transf_3"/>
    <property type="match status" value="1"/>
</dbReference>
<evidence type="ECO:0000313" key="2">
    <source>
        <dbReference type="EMBL" id="RJG53067.1"/>
    </source>
</evidence>
<reference evidence="2 3" key="1">
    <citation type="submission" date="2018-08" db="EMBL/GenBank/DDBJ databases">
        <title>Sphingobium sp. EO9.</title>
        <authorList>
            <person name="Park Y."/>
            <person name="Kim K.H."/>
            <person name="Jeon C.O."/>
        </authorList>
    </citation>
    <scope>NUCLEOTIDE SEQUENCE [LARGE SCALE GENOMIC DNA]</scope>
    <source>
        <strain evidence="2 3">EO9</strain>
    </source>
</reference>
<organism evidence="2 3">
    <name type="scientific">Sphingobium terrigena</name>
    <dbReference type="NCBI Taxonomy" id="2304063"/>
    <lineage>
        <taxon>Bacteria</taxon>
        <taxon>Pseudomonadati</taxon>
        <taxon>Pseudomonadota</taxon>
        <taxon>Alphaproteobacteria</taxon>
        <taxon>Sphingomonadales</taxon>
        <taxon>Sphingomonadaceae</taxon>
        <taxon>Sphingobium</taxon>
    </lineage>
</organism>
<keyword evidence="3" id="KW-1185">Reference proteome</keyword>
<sequence>MKQCDWRSAQSEASGKPLAGIRVLELARILAGPWCGQLLADLGAEVIKIERPGSGDDTRHWGPPFVMSDGGDNLGAAYFHSANRGKRSIAIDITIPEGQAAIRRLAGGADIMIENYKVGGLAKYGLDHPSLSALNPHLITCSITGFGQTGPYAARPGYDYIAQAMGGLMSMTGEPEREPQKAGIAAADLFTGVYSAVAILAALNRRREMHVGAHIDMALLDTQVSVMGNQALNWMTSGVVPRRVGNGHANLVPYQAFPTRDGDLIIAVGNDGQFAALCRVLNVTLHEDERFSNNPQRIRNRVDLIIALEEITAKWSRDDLFERLDGAGIPAGPINELDEVFANPQVIARGMAIEHDGKPGVASPIVIDGVRMVADDPAPGVPENVKFDF</sequence>
<dbReference type="AlphaFoldDB" id="A0A418YP75"/>
<dbReference type="Proteomes" id="UP000283469">
    <property type="component" value="Unassembled WGS sequence"/>
</dbReference>
<name>A0A418YP75_9SPHN</name>
<protein>
    <submittedName>
        <fullName evidence="2">CoA transferase</fullName>
    </submittedName>
</protein>
<accession>A0A418YP75</accession>
<dbReference type="InterPro" id="IPR023606">
    <property type="entry name" value="CoA-Trfase_III_dom_1_sf"/>
</dbReference>
<dbReference type="InterPro" id="IPR003673">
    <property type="entry name" value="CoA-Trfase_fam_III"/>
</dbReference>
<dbReference type="PANTHER" id="PTHR48207:SF3">
    <property type="entry name" value="SUCCINATE--HYDROXYMETHYLGLUTARATE COA-TRANSFERASE"/>
    <property type="match status" value="1"/>
</dbReference>
<dbReference type="GO" id="GO:0008410">
    <property type="term" value="F:CoA-transferase activity"/>
    <property type="evidence" value="ECO:0007669"/>
    <property type="project" value="TreeGrafter"/>
</dbReference>
<dbReference type="RefSeq" id="WP_088190072.1">
    <property type="nucleotide sequence ID" value="NZ_QVRA01000019.1"/>
</dbReference>
<dbReference type="OrthoDB" id="5720311at2"/>
<evidence type="ECO:0000313" key="3">
    <source>
        <dbReference type="Proteomes" id="UP000283469"/>
    </source>
</evidence>
<dbReference type="Gene3D" id="3.40.50.10540">
    <property type="entry name" value="Crotonobetainyl-coa:carnitine coa-transferase, domain 1"/>
    <property type="match status" value="1"/>
</dbReference>
<dbReference type="InterPro" id="IPR044855">
    <property type="entry name" value="CoA-Trfase_III_dom3_sf"/>
</dbReference>
<dbReference type="SUPFAM" id="SSF89796">
    <property type="entry name" value="CoA-transferase family III (CaiB/BaiF)"/>
    <property type="match status" value="1"/>
</dbReference>
<dbReference type="PANTHER" id="PTHR48207">
    <property type="entry name" value="SUCCINATE--HYDROXYMETHYLGLUTARATE COA-TRANSFERASE"/>
    <property type="match status" value="1"/>
</dbReference>